<dbReference type="GO" id="GO:0016758">
    <property type="term" value="F:hexosyltransferase activity"/>
    <property type="evidence" value="ECO:0007669"/>
    <property type="project" value="UniProtKB-ARBA"/>
</dbReference>
<dbReference type="AlphaFoldDB" id="A0A0R2DK04"/>
<reference evidence="3 4" key="1">
    <citation type="journal article" date="2015" name="Genome Announc.">
        <title>Expanding the biotechnology potential of lactobacilli through comparative genomics of 213 strains and associated genera.</title>
        <authorList>
            <person name="Sun Z."/>
            <person name="Harris H.M."/>
            <person name="McCann A."/>
            <person name="Guo C."/>
            <person name="Argimon S."/>
            <person name="Zhang W."/>
            <person name="Yang X."/>
            <person name="Jeffery I.B."/>
            <person name="Cooney J.C."/>
            <person name="Kagawa T.F."/>
            <person name="Liu W."/>
            <person name="Song Y."/>
            <person name="Salvetti E."/>
            <person name="Wrobel A."/>
            <person name="Rasinkangas P."/>
            <person name="Parkhill J."/>
            <person name="Rea M.C."/>
            <person name="O'Sullivan O."/>
            <person name="Ritari J."/>
            <person name="Douillard F.P."/>
            <person name="Paul Ross R."/>
            <person name="Yang R."/>
            <person name="Briner A.E."/>
            <person name="Felis G.E."/>
            <person name="de Vos W.M."/>
            <person name="Barrangou R."/>
            <person name="Klaenhammer T.R."/>
            <person name="Caufield P.W."/>
            <person name="Cui Y."/>
            <person name="Zhang H."/>
            <person name="O'Toole P.W."/>
        </authorList>
    </citation>
    <scope>NUCLEOTIDE SEQUENCE [LARGE SCALE GENOMIC DNA]</scope>
    <source>
        <strain evidence="3 4">DSM 23037</strain>
    </source>
</reference>
<feature type="transmembrane region" description="Helical" evidence="1">
    <location>
        <begin position="106"/>
        <end position="123"/>
    </location>
</feature>
<dbReference type="OrthoDB" id="2320327at2"/>
<dbReference type="STRING" id="1423744.FC86_GL000127"/>
<dbReference type="RefSeq" id="WP_056974315.1">
    <property type="nucleotide sequence ID" value="NZ_AYZL01000010.1"/>
</dbReference>
<organism evidence="3 4">
    <name type="scientific">Holzapfeliella floricola DSM 23037 = JCM 16512</name>
    <dbReference type="NCBI Taxonomy" id="1423744"/>
    <lineage>
        <taxon>Bacteria</taxon>
        <taxon>Bacillati</taxon>
        <taxon>Bacillota</taxon>
        <taxon>Bacilli</taxon>
        <taxon>Lactobacillales</taxon>
        <taxon>Lactobacillaceae</taxon>
        <taxon>Holzapfeliella</taxon>
    </lineage>
</organism>
<dbReference type="Pfam" id="PF13425">
    <property type="entry name" value="O-antigen_lig"/>
    <property type="match status" value="1"/>
</dbReference>
<dbReference type="InterPro" id="IPR049504">
    <property type="entry name" value="O-antigen_lig"/>
</dbReference>
<dbReference type="SUPFAM" id="SSF53448">
    <property type="entry name" value="Nucleotide-diphospho-sugar transferases"/>
    <property type="match status" value="1"/>
</dbReference>
<dbReference type="PANTHER" id="PTHR22916:SF3">
    <property type="entry name" value="UDP-GLCNAC:BETAGAL BETA-1,3-N-ACETYLGLUCOSAMINYLTRANSFERASE-LIKE PROTEIN 1"/>
    <property type="match status" value="1"/>
</dbReference>
<protein>
    <recommendedName>
        <fullName evidence="2">Glycosyltransferase 2-like domain-containing protein</fullName>
    </recommendedName>
</protein>
<keyword evidence="1" id="KW-0472">Membrane</keyword>
<name>A0A0R2DK04_9LACO</name>
<feature type="transmembrane region" description="Helical" evidence="1">
    <location>
        <begin position="67"/>
        <end position="86"/>
    </location>
</feature>
<comment type="caution">
    <text evidence="3">The sequence shown here is derived from an EMBL/GenBank/DDBJ whole genome shotgun (WGS) entry which is preliminary data.</text>
</comment>
<feature type="transmembrane region" description="Helical" evidence="1">
    <location>
        <begin position="238"/>
        <end position="257"/>
    </location>
</feature>
<feature type="transmembrane region" description="Helical" evidence="1">
    <location>
        <begin position="135"/>
        <end position="153"/>
    </location>
</feature>
<evidence type="ECO:0000313" key="4">
    <source>
        <dbReference type="Proteomes" id="UP000051378"/>
    </source>
</evidence>
<accession>A0A0R2DK04</accession>
<feature type="transmembrane region" description="Helical" evidence="1">
    <location>
        <begin position="216"/>
        <end position="232"/>
    </location>
</feature>
<keyword evidence="4" id="KW-1185">Reference proteome</keyword>
<sequence length="893" mass="102996">MTYKKNWLLGLFIAFLSIQPFLDIKYFYQPPLLNVLPFAIPTIVRIIGIGILFLATFVTLMKNKERLFLIGYGVVVTAYTALHLYNATKFSSVSPTSFGYSVTSEIFYLIRLILPILMVVIAYKIKLSDYKFEKIITILNFLISGSIVFSNLFKLGISSYSDVTITYNIFEWFNNPNMDYYYAATRGWFNFANAISGVLALIGPIVIYFLLTKRNAKNGLSFVLYFLASVMIGTKSAIYSLIIVLAGMFVLYLFTSLIQNKMQFSKSNFAFLSLALIAVIAIMPFSPSSSRESMDGQQVINRESMRSVKDLSFEAYDRAMTEAQTPDEKQKIKLNFIGEKYPLYSIIPQLITHSLPYEQDPDFWIDVMNHNRTGYYDNRQMEQLMLKRVKSTNNKSLDNWFGITYSRMSNIYVLERDFLAQYYTIGILGLMVFILPLVFLVIFGGLRILKHFHRLFNLKNASITFGLGMIFFISLYSGNILDFLIDTLILAFVLGYWLKDLNCQLNKEKEPQISIIVPTYNRADMIEGMLESIASQDYQNVQVIISDDGSVDNTQGVVENFSDYHQGLKIKYIKNKNGDQLNAINRAVPFITGDIIYILHSDDRFYDKRVLTHVVSELNETDYDGLFANIVEENTTTNKIKKHRTKSFYPGYLTSAKAALGLGRNPYVDFVFFRREAFFKISYESYIINNTCAWRSLTNDRLNLGNANYYTLKYQVHGDNYLDSSDGQENVLNGELRTLTNILAFGSIPLFNIQRQLFRIINKLGLNTLYYPIVLRTKTKTKAVSAITKQAISLRLKEPTELYRAIQGFFEASNNRCIELKIPEDFKVYDGSDIREFNKKLHENELHELYYQLFKEMKIGFNCVQIKSTDLSDVQRLLEFLMIKEYVRIEVIL</sequence>
<dbReference type="Proteomes" id="UP000051378">
    <property type="component" value="Unassembled WGS sequence"/>
</dbReference>
<dbReference type="EMBL" id="AYZL01000010">
    <property type="protein sequence ID" value="KRN04450.1"/>
    <property type="molecule type" value="Genomic_DNA"/>
</dbReference>
<dbReference type="InterPro" id="IPR001173">
    <property type="entry name" value="Glyco_trans_2-like"/>
</dbReference>
<feature type="transmembrane region" description="Helical" evidence="1">
    <location>
        <begin position="455"/>
        <end position="474"/>
    </location>
</feature>
<feature type="transmembrane region" description="Helical" evidence="1">
    <location>
        <begin position="269"/>
        <end position="286"/>
    </location>
</feature>
<dbReference type="Gene3D" id="3.90.550.10">
    <property type="entry name" value="Spore Coat Polysaccharide Biosynthesis Protein SpsA, Chain A"/>
    <property type="match status" value="1"/>
</dbReference>
<dbReference type="PATRIC" id="fig|1423744.4.peg.131"/>
<evidence type="ECO:0000256" key="1">
    <source>
        <dbReference type="SAM" id="Phobius"/>
    </source>
</evidence>
<proteinExistence type="predicted"/>
<dbReference type="PANTHER" id="PTHR22916">
    <property type="entry name" value="GLYCOSYLTRANSFERASE"/>
    <property type="match status" value="1"/>
</dbReference>
<dbReference type="Pfam" id="PF00535">
    <property type="entry name" value="Glycos_transf_2"/>
    <property type="match status" value="1"/>
</dbReference>
<evidence type="ECO:0000313" key="3">
    <source>
        <dbReference type="EMBL" id="KRN04450.1"/>
    </source>
</evidence>
<feature type="transmembrane region" description="Helical" evidence="1">
    <location>
        <begin position="422"/>
        <end position="443"/>
    </location>
</feature>
<feature type="transmembrane region" description="Helical" evidence="1">
    <location>
        <begin position="39"/>
        <end position="60"/>
    </location>
</feature>
<feature type="domain" description="Glycosyltransferase 2-like" evidence="2">
    <location>
        <begin position="514"/>
        <end position="678"/>
    </location>
</feature>
<gene>
    <name evidence="3" type="ORF">FC86_GL000127</name>
</gene>
<feature type="transmembrane region" description="Helical" evidence="1">
    <location>
        <begin position="188"/>
        <end position="211"/>
    </location>
</feature>
<keyword evidence="1" id="KW-1133">Transmembrane helix</keyword>
<keyword evidence="1" id="KW-0812">Transmembrane</keyword>
<dbReference type="InterPro" id="IPR029044">
    <property type="entry name" value="Nucleotide-diphossugar_trans"/>
</dbReference>
<evidence type="ECO:0000259" key="2">
    <source>
        <dbReference type="Pfam" id="PF00535"/>
    </source>
</evidence>